<dbReference type="STRING" id="560819.SAMN05428998_1096"/>
<dbReference type="EMBL" id="FWZX01000009">
    <property type="protein sequence ID" value="SMF26448.1"/>
    <property type="molecule type" value="Genomic_DNA"/>
</dbReference>
<evidence type="ECO:0000313" key="9">
    <source>
        <dbReference type="Proteomes" id="UP000192917"/>
    </source>
</evidence>
<evidence type="ECO:0000256" key="3">
    <source>
        <dbReference type="ARBA" id="ARBA00022692"/>
    </source>
</evidence>
<keyword evidence="9" id="KW-1185">Reference proteome</keyword>
<feature type="domain" description="VTT" evidence="7">
    <location>
        <begin position="74"/>
        <end position="192"/>
    </location>
</feature>
<dbReference type="InterPro" id="IPR032816">
    <property type="entry name" value="VTT_dom"/>
</dbReference>
<feature type="transmembrane region" description="Helical" evidence="6">
    <location>
        <begin position="15"/>
        <end position="34"/>
    </location>
</feature>
<dbReference type="PANTHER" id="PTHR12677">
    <property type="entry name" value="GOLGI APPARATUS MEMBRANE PROTEIN TVP38-RELATED"/>
    <property type="match status" value="1"/>
</dbReference>
<accession>A0A1Y6BSK5</accession>
<feature type="transmembrane region" description="Helical" evidence="6">
    <location>
        <begin position="195"/>
        <end position="215"/>
    </location>
</feature>
<name>A0A1Y6BSK5_9PROT</name>
<dbReference type="GO" id="GO:0005886">
    <property type="term" value="C:plasma membrane"/>
    <property type="evidence" value="ECO:0007669"/>
    <property type="project" value="UniProtKB-SubCell"/>
</dbReference>
<keyword evidence="4 6" id="KW-1133">Transmembrane helix</keyword>
<keyword evidence="5 6" id="KW-0472">Membrane</keyword>
<keyword evidence="2 6" id="KW-1003">Cell membrane</keyword>
<reference evidence="8 9" key="1">
    <citation type="submission" date="2017-04" db="EMBL/GenBank/DDBJ databases">
        <authorList>
            <person name="Afonso C.L."/>
            <person name="Miller P.J."/>
            <person name="Scott M.A."/>
            <person name="Spackman E."/>
            <person name="Goraichik I."/>
            <person name="Dimitrov K.M."/>
            <person name="Suarez D.L."/>
            <person name="Swayne D.E."/>
        </authorList>
    </citation>
    <scope>NUCLEOTIDE SEQUENCE [LARGE SCALE GENOMIC DNA]</scope>
    <source>
        <strain evidence="8 9">USBA 355</strain>
    </source>
</reference>
<comment type="similarity">
    <text evidence="6">Belongs to the TVP38/TMEM64 family.</text>
</comment>
<feature type="transmembrane region" description="Helical" evidence="6">
    <location>
        <begin position="166"/>
        <end position="188"/>
    </location>
</feature>
<evidence type="ECO:0000256" key="1">
    <source>
        <dbReference type="ARBA" id="ARBA00004651"/>
    </source>
</evidence>
<dbReference type="AlphaFoldDB" id="A0A1Y6BSK5"/>
<proteinExistence type="inferred from homology"/>
<feature type="transmembrane region" description="Helical" evidence="6">
    <location>
        <begin position="54"/>
        <end position="74"/>
    </location>
</feature>
<evidence type="ECO:0000256" key="6">
    <source>
        <dbReference type="RuleBase" id="RU366058"/>
    </source>
</evidence>
<evidence type="ECO:0000256" key="4">
    <source>
        <dbReference type="ARBA" id="ARBA00022989"/>
    </source>
</evidence>
<evidence type="ECO:0000256" key="5">
    <source>
        <dbReference type="ARBA" id="ARBA00023136"/>
    </source>
</evidence>
<dbReference type="Proteomes" id="UP000192917">
    <property type="component" value="Unassembled WGS sequence"/>
</dbReference>
<dbReference type="RefSeq" id="WP_143596215.1">
    <property type="nucleotide sequence ID" value="NZ_FWZX01000009.1"/>
</dbReference>
<evidence type="ECO:0000313" key="8">
    <source>
        <dbReference type="EMBL" id="SMF26448.1"/>
    </source>
</evidence>
<organism evidence="8 9">
    <name type="scientific">Tistlia consotensis USBA 355</name>
    <dbReference type="NCBI Taxonomy" id="560819"/>
    <lineage>
        <taxon>Bacteria</taxon>
        <taxon>Pseudomonadati</taxon>
        <taxon>Pseudomonadota</taxon>
        <taxon>Alphaproteobacteria</taxon>
        <taxon>Rhodospirillales</taxon>
        <taxon>Rhodovibrionaceae</taxon>
        <taxon>Tistlia</taxon>
    </lineage>
</organism>
<keyword evidence="3 6" id="KW-0812">Transmembrane</keyword>
<dbReference type="PANTHER" id="PTHR12677:SF59">
    <property type="entry name" value="GOLGI APPARATUS MEMBRANE PROTEIN TVP38-RELATED"/>
    <property type="match status" value="1"/>
</dbReference>
<sequence length="233" mass="25786">MPKPPSNVARRNRTAAVLMIGFAVLVAAVVAIGLSVDWARDLSSGEIERLIRSLGFWGVLGSVGLMIMHSFVPFPAELIAVANGMVYGPLWGTVITWTGAMLGALLAFGLTRALGRPFVEHMVKRRDWQSLDDWAAAQGGRVVLLARLVPMIAFNLINYAAGLSRISWWTFTWTTAVGILPLTVLMVVMGHQIRVLPSWVWSIPVVVSIALWYLAERWRRSAGARGKRIRDRR</sequence>
<gene>
    <name evidence="8" type="ORF">SAMN05428998_1096</name>
</gene>
<protein>
    <recommendedName>
        <fullName evidence="6">TVP38/TMEM64 family membrane protein</fullName>
    </recommendedName>
</protein>
<dbReference type="InterPro" id="IPR015414">
    <property type="entry name" value="TMEM64"/>
</dbReference>
<evidence type="ECO:0000256" key="2">
    <source>
        <dbReference type="ARBA" id="ARBA00022475"/>
    </source>
</evidence>
<dbReference type="Pfam" id="PF09335">
    <property type="entry name" value="VTT_dom"/>
    <property type="match status" value="1"/>
</dbReference>
<evidence type="ECO:0000259" key="7">
    <source>
        <dbReference type="Pfam" id="PF09335"/>
    </source>
</evidence>
<comment type="subcellular location">
    <subcellularLocation>
        <location evidence="1 6">Cell membrane</location>
        <topology evidence="1 6">Multi-pass membrane protein</topology>
    </subcellularLocation>
</comment>
<feature type="transmembrane region" description="Helical" evidence="6">
    <location>
        <begin position="94"/>
        <end position="114"/>
    </location>
</feature>